<feature type="compositionally biased region" description="Basic and acidic residues" evidence="2">
    <location>
        <begin position="32"/>
        <end position="50"/>
    </location>
</feature>
<feature type="coiled-coil region" evidence="1">
    <location>
        <begin position="99"/>
        <end position="165"/>
    </location>
</feature>
<comment type="caution">
    <text evidence="3">The sequence shown here is derived from an EMBL/GenBank/DDBJ whole genome shotgun (WGS) entry which is preliminary data.</text>
</comment>
<dbReference type="EMBL" id="CAMXCT020000811">
    <property type="protein sequence ID" value="CAL1136907.1"/>
    <property type="molecule type" value="Genomic_DNA"/>
</dbReference>
<evidence type="ECO:0000313" key="4">
    <source>
        <dbReference type="EMBL" id="CAL1136907.1"/>
    </source>
</evidence>
<feature type="compositionally biased region" description="Low complexity" evidence="2">
    <location>
        <begin position="52"/>
        <end position="61"/>
    </location>
</feature>
<gene>
    <name evidence="3" type="ORF">C1SCF055_LOCUS11137</name>
</gene>
<dbReference type="Proteomes" id="UP001152797">
    <property type="component" value="Unassembled WGS sequence"/>
</dbReference>
<name>A0A9P1C2I9_9DINO</name>
<dbReference type="EMBL" id="CAMXCT030000811">
    <property type="protein sequence ID" value="CAL4770844.1"/>
    <property type="molecule type" value="Genomic_DNA"/>
</dbReference>
<evidence type="ECO:0000313" key="3">
    <source>
        <dbReference type="EMBL" id="CAI3983532.1"/>
    </source>
</evidence>
<accession>A0A9P1C2I9</accession>
<evidence type="ECO:0000313" key="5">
    <source>
        <dbReference type="EMBL" id="CAL4770844.1"/>
    </source>
</evidence>
<keyword evidence="1" id="KW-0175">Coiled coil</keyword>
<dbReference type="EMBL" id="CAMXCT010000811">
    <property type="protein sequence ID" value="CAI3983532.1"/>
    <property type="molecule type" value="Genomic_DNA"/>
</dbReference>
<feature type="compositionally biased region" description="Polar residues" evidence="2">
    <location>
        <begin position="76"/>
        <end position="89"/>
    </location>
</feature>
<reference evidence="3" key="1">
    <citation type="submission" date="2022-10" db="EMBL/GenBank/DDBJ databases">
        <authorList>
            <person name="Chen Y."/>
            <person name="Dougan E. K."/>
            <person name="Chan C."/>
            <person name="Rhodes N."/>
            <person name="Thang M."/>
        </authorList>
    </citation>
    <scope>NUCLEOTIDE SEQUENCE</scope>
</reference>
<keyword evidence="6" id="KW-1185">Reference proteome</keyword>
<feature type="compositionally biased region" description="Basic and acidic residues" evidence="2">
    <location>
        <begin position="1"/>
        <end position="22"/>
    </location>
</feature>
<evidence type="ECO:0000256" key="2">
    <source>
        <dbReference type="SAM" id="MobiDB-lite"/>
    </source>
</evidence>
<proteinExistence type="predicted"/>
<feature type="region of interest" description="Disordered" evidence="2">
    <location>
        <begin position="1"/>
        <end position="96"/>
    </location>
</feature>
<evidence type="ECO:0000313" key="6">
    <source>
        <dbReference type="Proteomes" id="UP001152797"/>
    </source>
</evidence>
<evidence type="ECO:0000256" key="1">
    <source>
        <dbReference type="SAM" id="Coils"/>
    </source>
</evidence>
<protein>
    <submittedName>
        <fullName evidence="5">TFIIS N-terminal domain-containing protein</fullName>
    </submittedName>
</protein>
<organism evidence="3">
    <name type="scientific">Cladocopium goreaui</name>
    <dbReference type="NCBI Taxonomy" id="2562237"/>
    <lineage>
        <taxon>Eukaryota</taxon>
        <taxon>Sar</taxon>
        <taxon>Alveolata</taxon>
        <taxon>Dinophyceae</taxon>
        <taxon>Suessiales</taxon>
        <taxon>Symbiodiniaceae</taxon>
        <taxon>Cladocopium</taxon>
    </lineage>
</organism>
<dbReference type="OrthoDB" id="449066at2759"/>
<dbReference type="AlphaFoldDB" id="A0A9P1C2I9"/>
<reference evidence="4" key="2">
    <citation type="submission" date="2024-04" db="EMBL/GenBank/DDBJ databases">
        <authorList>
            <person name="Chen Y."/>
            <person name="Shah S."/>
            <person name="Dougan E. K."/>
            <person name="Thang M."/>
            <person name="Chan C."/>
        </authorList>
    </citation>
    <scope>NUCLEOTIDE SEQUENCE [LARGE SCALE GENOMIC DNA]</scope>
</reference>
<sequence>MEARRPPAKTEKSRGGGADSRRGSSAQNLRSGPDDTPKSTKSNSRPERRRTTPVTRAASATGRLPSQAGVRRSRSQETPGTAVRSQKASSVEEDQAGNIRSLEAQVATFRTRNAALEGEVAQLRAEAQAMRKGQDDEIQRLRLELRNKEAQLQQKELEVKKLQAAAAVPAPAAPLLAVSGSMTLPPGVTPFTSPRCTTPRLLRPAQTLPVPTTAPTTGTHPVPAPTTPMTAPHAAVQVYTTTPSCLRPGDAKNAQAQAAQVLSFATSTNATNATNRPCAALPVTSVRLTSLGACDQWWPPWSLAKLVL</sequence>